<accession>A0A3R7K2P6</accession>
<dbReference type="Proteomes" id="UP000284403">
    <property type="component" value="Unassembled WGS sequence"/>
</dbReference>
<evidence type="ECO:0000256" key="1">
    <source>
        <dbReference type="SAM" id="MobiDB-lite"/>
    </source>
</evidence>
<dbReference type="GeneID" id="40322643"/>
<evidence type="ECO:0000313" key="2">
    <source>
        <dbReference type="EMBL" id="RNF00733.1"/>
    </source>
</evidence>
<organism evidence="2 3">
    <name type="scientific">Trypanosoma conorhini</name>
    <dbReference type="NCBI Taxonomy" id="83891"/>
    <lineage>
        <taxon>Eukaryota</taxon>
        <taxon>Discoba</taxon>
        <taxon>Euglenozoa</taxon>
        <taxon>Kinetoplastea</taxon>
        <taxon>Metakinetoplastina</taxon>
        <taxon>Trypanosomatida</taxon>
        <taxon>Trypanosomatidae</taxon>
        <taxon>Trypanosoma</taxon>
    </lineage>
</organism>
<dbReference type="AlphaFoldDB" id="A0A3R7K2P6"/>
<dbReference type="RefSeq" id="XP_029224305.1">
    <property type="nucleotide sequence ID" value="XM_029375859.1"/>
</dbReference>
<feature type="compositionally biased region" description="Basic residues" evidence="1">
    <location>
        <begin position="60"/>
        <end position="70"/>
    </location>
</feature>
<reference evidence="2 3" key="1">
    <citation type="journal article" date="2018" name="BMC Genomics">
        <title>Genomic comparison of Trypanosoma conorhini and Trypanosoma rangeli to Trypanosoma cruzi strains of high and low virulence.</title>
        <authorList>
            <person name="Bradwell K.R."/>
            <person name="Koparde V.N."/>
            <person name="Matveyev A.V."/>
            <person name="Serrano M.G."/>
            <person name="Alves J.M."/>
            <person name="Parikh H."/>
            <person name="Huang B."/>
            <person name="Lee V."/>
            <person name="Espinosa-Alvarez O."/>
            <person name="Ortiz P.A."/>
            <person name="Costa-Martins A.G."/>
            <person name="Teixeira M.M."/>
            <person name="Buck G.A."/>
        </authorList>
    </citation>
    <scope>NUCLEOTIDE SEQUENCE [LARGE SCALE GENOMIC DNA]</scope>
    <source>
        <strain evidence="2 3">025E</strain>
    </source>
</reference>
<name>A0A3R7K2P6_9TRYP</name>
<dbReference type="OrthoDB" id="277731at2759"/>
<protein>
    <submittedName>
        <fullName evidence="2">Uncharacterized protein</fullName>
    </submittedName>
</protein>
<feature type="region of interest" description="Disordered" evidence="1">
    <location>
        <begin position="48"/>
        <end position="70"/>
    </location>
</feature>
<proteinExistence type="predicted"/>
<keyword evidence="3" id="KW-1185">Reference proteome</keyword>
<dbReference type="EMBL" id="MKKU01000866">
    <property type="protein sequence ID" value="RNF00733.1"/>
    <property type="molecule type" value="Genomic_DNA"/>
</dbReference>
<comment type="caution">
    <text evidence="2">The sequence shown here is derived from an EMBL/GenBank/DDBJ whole genome shotgun (WGS) entry which is preliminary data.</text>
</comment>
<gene>
    <name evidence="2" type="ORF">Tco025E_09032</name>
</gene>
<sequence length="182" mass="20046">MILARPVAAESPQCCQWGVLWHTAAGRIGRRRRSGGERHKGCMPLTESKAHAHNTPNGRAARRARSAARPRRPLVWAPGTRPCSVKCGGRLVACGCRAECQATEQGPAELLPRVPVTSSRRAAAVFSNFLSLLRALETGPTRATDGVLHRGACPRFNFVFCARRRPSHITRRLVELRKKLWG</sequence>
<evidence type="ECO:0000313" key="3">
    <source>
        <dbReference type="Proteomes" id="UP000284403"/>
    </source>
</evidence>